<accession>A0A4R6WCB9</accession>
<sequence>MDKIRFNTISEALYTYSASDFKTTVLKSISIEELIFISASTAVPRAAFRAAWALEHILFDSRSLLHEYQDQIVDLYLLSTNWSVLRSITKLTIELTKAGSKNAKLLSNEQEEQLLEKTFQILAEIDCPIAVRCNAYDILFTLTPKYEWLAQELCTQIDFDLEKNKTPALSSRGQKILKRINKRSR</sequence>
<evidence type="ECO:0000313" key="1">
    <source>
        <dbReference type="EMBL" id="TDQ77208.1"/>
    </source>
</evidence>
<dbReference type="Proteomes" id="UP000295292">
    <property type="component" value="Unassembled WGS sequence"/>
</dbReference>
<dbReference type="OrthoDB" id="979487at2"/>
<keyword evidence="2" id="KW-1185">Reference proteome</keyword>
<dbReference type="EMBL" id="SNYV01000014">
    <property type="protein sequence ID" value="TDQ77208.1"/>
    <property type="molecule type" value="Genomic_DNA"/>
</dbReference>
<name>A0A4R6WCB9_9SPHI</name>
<evidence type="ECO:0000313" key="2">
    <source>
        <dbReference type="Proteomes" id="UP000295292"/>
    </source>
</evidence>
<proteinExistence type="predicted"/>
<reference evidence="1 2" key="1">
    <citation type="submission" date="2019-03" db="EMBL/GenBank/DDBJ databases">
        <title>Genomic Encyclopedia of Archaeal and Bacterial Type Strains, Phase II (KMG-II): from individual species to whole genera.</title>
        <authorList>
            <person name="Goeker M."/>
        </authorList>
    </citation>
    <scope>NUCLEOTIDE SEQUENCE [LARGE SCALE GENOMIC DNA]</scope>
    <source>
        <strain evidence="1 2">DSM 28353</strain>
    </source>
</reference>
<comment type="caution">
    <text evidence="1">The sequence shown here is derived from an EMBL/GenBank/DDBJ whole genome shotgun (WGS) entry which is preliminary data.</text>
</comment>
<dbReference type="AlphaFoldDB" id="A0A4R6WCB9"/>
<organism evidence="1 2">
    <name type="scientific">Sphingobacterium yanglingense</name>
    <dbReference type="NCBI Taxonomy" id="1437280"/>
    <lineage>
        <taxon>Bacteria</taxon>
        <taxon>Pseudomonadati</taxon>
        <taxon>Bacteroidota</taxon>
        <taxon>Sphingobacteriia</taxon>
        <taxon>Sphingobacteriales</taxon>
        <taxon>Sphingobacteriaceae</taxon>
        <taxon>Sphingobacterium</taxon>
    </lineage>
</organism>
<gene>
    <name evidence="1" type="ORF">CLV99_2607</name>
</gene>
<protein>
    <submittedName>
        <fullName evidence="1">Uncharacterized protein</fullName>
    </submittedName>
</protein>
<dbReference type="RefSeq" id="WP_133584845.1">
    <property type="nucleotide sequence ID" value="NZ_SNYV01000014.1"/>
</dbReference>